<dbReference type="InterPro" id="IPR009936">
    <property type="entry name" value="DUF1468"/>
</dbReference>
<feature type="transmembrane region" description="Helical" evidence="1">
    <location>
        <begin position="71"/>
        <end position="89"/>
    </location>
</feature>
<dbReference type="Pfam" id="PF07331">
    <property type="entry name" value="TctB"/>
    <property type="match status" value="1"/>
</dbReference>
<keyword evidence="1" id="KW-1133">Transmembrane helix</keyword>
<sequence>MKITQDLVQGALFSIIGLVALVMALQFPLGTPNRMGPGFFPVVISALLLLTGIAILMRGRLGKSEVIAMSRWWPIAIVTVAIIVFGFLLDKLGLPVSVLLLCIGAGTASITFALNWKAVAGAVAFSAACGLLFVTLLGLPIPLVGSWLQVLAVR</sequence>
<keyword evidence="4" id="KW-1185">Reference proteome</keyword>
<evidence type="ECO:0000259" key="2">
    <source>
        <dbReference type="Pfam" id="PF07331"/>
    </source>
</evidence>
<gene>
    <name evidence="3" type="ORF">JI748_11735</name>
</gene>
<keyword evidence="1" id="KW-0472">Membrane</keyword>
<protein>
    <submittedName>
        <fullName evidence="3">Tripartite tricarboxylate transporter TctB family protein</fullName>
    </submittedName>
</protein>
<organism evidence="3 4">
    <name type="scientific">Devosia rhizoryzae</name>
    <dbReference type="NCBI Taxonomy" id="2774137"/>
    <lineage>
        <taxon>Bacteria</taxon>
        <taxon>Pseudomonadati</taxon>
        <taxon>Pseudomonadota</taxon>
        <taxon>Alphaproteobacteria</taxon>
        <taxon>Hyphomicrobiales</taxon>
        <taxon>Devosiaceae</taxon>
        <taxon>Devosia</taxon>
    </lineage>
</organism>
<name>A0ABX7C3X5_9HYPH</name>
<feature type="transmembrane region" description="Helical" evidence="1">
    <location>
        <begin position="123"/>
        <end position="148"/>
    </location>
</feature>
<dbReference type="Proteomes" id="UP000595857">
    <property type="component" value="Chromosome"/>
</dbReference>
<dbReference type="RefSeq" id="WP_201630836.1">
    <property type="nucleotide sequence ID" value="NZ_CP068046.1"/>
</dbReference>
<evidence type="ECO:0000313" key="4">
    <source>
        <dbReference type="Proteomes" id="UP000595857"/>
    </source>
</evidence>
<feature type="transmembrane region" description="Helical" evidence="1">
    <location>
        <begin position="39"/>
        <end position="59"/>
    </location>
</feature>
<keyword evidence="1" id="KW-0812">Transmembrane</keyword>
<feature type="domain" description="DUF1468" evidence="2">
    <location>
        <begin position="11"/>
        <end position="142"/>
    </location>
</feature>
<evidence type="ECO:0000313" key="3">
    <source>
        <dbReference type="EMBL" id="QQR38447.1"/>
    </source>
</evidence>
<accession>A0ABX7C3X5</accession>
<dbReference type="EMBL" id="CP068046">
    <property type="protein sequence ID" value="QQR38447.1"/>
    <property type="molecule type" value="Genomic_DNA"/>
</dbReference>
<reference evidence="3 4" key="1">
    <citation type="submission" date="2021-01" db="EMBL/GenBank/DDBJ databases">
        <title>Genome seq and assembly of Devosia sp. LEGU1.</title>
        <authorList>
            <person name="Chhetri G."/>
        </authorList>
    </citation>
    <scope>NUCLEOTIDE SEQUENCE [LARGE SCALE GENOMIC DNA]</scope>
    <source>
        <strain evidence="3 4">LEGU1</strain>
    </source>
</reference>
<proteinExistence type="predicted"/>
<feature type="transmembrane region" description="Helical" evidence="1">
    <location>
        <begin position="95"/>
        <end position="116"/>
    </location>
</feature>
<evidence type="ECO:0000256" key="1">
    <source>
        <dbReference type="SAM" id="Phobius"/>
    </source>
</evidence>
<feature type="transmembrane region" description="Helical" evidence="1">
    <location>
        <begin position="7"/>
        <end position="27"/>
    </location>
</feature>